<dbReference type="Proteomes" id="UP000284706">
    <property type="component" value="Unassembled WGS sequence"/>
</dbReference>
<evidence type="ECO:0000256" key="7">
    <source>
        <dbReference type="ARBA" id="ARBA00023185"/>
    </source>
</evidence>
<dbReference type="EMBL" id="NHYE01001318">
    <property type="protein sequence ID" value="PPQ96862.1"/>
    <property type="molecule type" value="Genomic_DNA"/>
</dbReference>
<dbReference type="InterPro" id="IPR035971">
    <property type="entry name" value="CBD_sf"/>
</dbReference>
<dbReference type="PROSITE" id="PS51164">
    <property type="entry name" value="CBM1_2"/>
    <property type="match status" value="1"/>
</dbReference>
<evidence type="ECO:0000256" key="3">
    <source>
        <dbReference type="ARBA" id="ARBA00022487"/>
    </source>
</evidence>
<comment type="similarity">
    <text evidence="2">Belongs to the carbohydrate esterase 15 (CE15) family.</text>
</comment>
<accession>A0A409Y1I1</accession>
<feature type="compositionally biased region" description="Low complexity" evidence="10">
    <location>
        <begin position="72"/>
        <end position="93"/>
    </location>
</feature>
<dbReference type="STRING" id="231916.A0A409Y1I1"/>
<name>A0A409Y1I1_9AGAR</name>
<evidence type="ECO:0000313" key="14">
    <source>
        <dbReference type="Proteomes" id="UP000284706"/>
    </source>
</evidence>
<dbReference type="Gene3D" id="3.40.50.1820">
    <property type="entry name" value="alpha/beta hydrolase"/>
    <property type="match status" value="1"/>
</dbReference>
<feature type="domain" description="CBM1" evidence="12">
    <location>
        <begin position="18"/>
        <end position="54"/>
    </location>
</feature>
<dbReference type="AlphaFoldDB" id="A0A409Y1I1"/>
<evidence type="ECO:0000256" key="1">
    <source>
        <dbReference type="ARBA" id="ARBA00004613"/>
    </source>
</evidence>
<dbReference type="GO" id="GO:0005576">
    <property type="term" value="C:extracellular region"/>
    <property type="evidence" value="ECO:0007669"/>
    <property type="project" value="UniProtKB-SubCell"/>
</dbReference>
<keyword evidence="6" id="KW-0378">Hydrolase</keyword>
<dbReference type="Pfam" id="PF00734">
    <property type="entry name" value="CBM_1"/>
    <property type="match status" value="1"/>
</dbReference>
<proteinExistence type="inferred from homology"/>
<dbReference type="Pfam" id="PF22244">
    <property type="entry name" value="GCE_fung"/>
    <property type="match status" value="1"/>
</dbReference>
<keyword evidence="14" id="KW-1185">Reference proteome</keyword>
<dbReference type="PROSITE" id="PS00562">
    <property type="entry name" value="CBM1_1"/>
    <property type="match status" value="1"/>
</dbReference>
<evidence type="ECO:0000256" key="8">
    <source>
        <dbReference type="ARBA" id="ARBA00024511"/>
    </source>
</evidence>
<feature type="chain" id="PRO_5019572305" description="(4-O-methyl)-D-glucuronate--lignin esterase" evidence="11">
    <location>
        <begin position="19"/>
        <end position="464"/>
    </location>
</feature>
<comment type="subcellular location">
    <subcellularLocation>
        <location evidence="1">Secreted</location>
    </subcellularLocation>
</comment>
<comment type="caution">
    <text evidence="13">The sequence shown here is derived from an EMBL/GenBank/DDBJ whole genome shotgun (WGS) entry which is preliminary data.</text>
</comment>
<gene>
    <name evidence="13" type="ORF">CVT26_006048</name>
</gene>
<keyword evidence="3" id="KW-0719">Serine esterase</keyword>
<evidence type="ECO:0000259" key="12">
    <source>
        <dbReference type="PROSITE" id="PS51164"/>
    </source>
</evidence>
<evidence type="ECO:0000256" key="11">
    <source>
        <dbReference type="SAM" id="SignalP"/>
    </source>
</evidence>
<evidence type="ECO:0000256" key="6">
    <source>
        <dbReference type="ARBA" id="ARBA00022801"/>
    </source>
</evidence>
<keyword evidence="7" id="KW-0439">Lignin degradation</keyword>
<dbReference type="OrthoDB" id="3781271at2759"/>
<dbReference type="SUPFAM" id="SSF57180">
    <property type="entry name" value="Cellulose-binding domain"/>
    <property type="match status" value="1"/>
</dbReference>
<dbReference type="InterPro" id="IPR029058">
    <property type="entry name" value="AB_hydrolase_fold"/>
</dbReference>
<evidence type="ECO:0000256" key="9">
    <source>
        <dbReference type="ARBA" id="ARBA00026105"/>
    </source>
</evidence>
<feature type="compositionally biased region" description="Pro residues" evidence="10">
    <location>
        <begin position="61"/>
        <end position="71"/>
    </location>
</feature>
<dbReference type="GO" id="GO:0046274">
    <property type="term" value="P:lignin catabolic process"/>
    <property type="evidence" value="ECO:0007669"/>
    <property type="project" value="UniProtKB-KW"/>
</dbReference>
<dbReference type="InParanoid" id="A0A409Y1I1"/>
<evidence type="ECO:0000256" key="4">
    <source>
        <dbReference type="ARBA" id="ARBA00022525"/>
    </source>
</evidence>
<dbReference type="InterPro" id="IPR054579">
    <property type="entry name" value="GCE-like_dom"/>
</dbReference>
<keyword evidence="4" id="KW-0964">Secreted</keyword>
<organism evidence="13 14">
    <name type="scientific">Gymnopilus dilepis</name>
    <dbReference type="NCBI Taxonomy" id="231916"/>
    <lineage>
        <taxon>Eukaryota</taxon>
        <taxon>Fungi</taxon>
        <taxon>Dikarya</taxon>
        <taxon>Basidiomycota</taxon>
        <taxon>Agaricomycotina</taxon>
        <taxon>Agaricomycetes</taxon>
        <taxon>Agaricomycetidae</taxon>
        <taxon>Agaricales</taxon>
        <taxon>Agaricineae</taxon>
        <taxon>Hymenogastraceae</taxon>
        <taxon>Gymnopilus</taxon>
    </lineage>
</organism>
<evidence type="ECO:0000256" key="2">
    <source>
        <dbReference type="ARBA" id="ARBA00010092"/>
    </source>
</evidence>
<dbReference type="EC" id="3.1.1.117" evidence="9"/>
<dbReference type="GO" id="GO:0005975">
    <property type="term" value="P:carbohydrate metabolic process"/>
    <property type="evidence" value="ECO:0007669"/>
    <property type="project" value="InterPro"/>
</dbReference>
<dbReference type="GO" id="GO:0030248">
    <property type="term" value="F:cellulose binding"/>
    <property type="evidence" value="ECO:0007669"/>
    <property type="project" value="InterPro"/>
</dbReference>
<comment type="catalytic activity">
    <reaction evidence="8">
        <text>a 4-O-methyl-alpha-D-glucuronosyl ester derivative + H2O = 4-O-methyl-alpha-D-glucuronate derivative + an alcohol + H(+)</text>
        <dbReference type="Rhea" id="RHEA:67452"/>
        <dbReference type="ChEBI" id="CHEBI:15377"/>
        <dbReference type="ChEBI" id="CHEBI:15378"/>
        <dbReference type="ChEBI" id="CHEBI:30879"/>
        <dbReference type="ChEBI" id="CHEBI:171667"/>
        <dbReference type="ChEBI" id="CHEBI:171668"/>
        <dbReference type="EC" id="3.1.1.117"/>
    </reaction>
    <physiologicalReaction direction="left-to-right" evidence="8">
        <dbReference type="Rhea" id="RHEA:67453"/>
    </physiologicalReaction>
</comment>
<keyword evidence="5 11" id="KW-0732">Signal</keyword>
<evidence type="ECO:0000313" key="13">
    <source>
        <dbReference type="EMBL" id="PPQ96862.1"/>
    </source>
</evidence>
<dbReference type="SUPFAM" id="SSF53474">
    <property type="entry name" value="alpha/beta-Hydrolases"/>
    <property type="match status" value="1"/>
</dbReference>
<evidence type="ECO:0000256" key="5">
    <source>
        <dbReference type="ARBA" id="ARBA00022729"/>
    </source>
</evidence>
<feature type="signal peptide" evidence="11">
    <location>
        <begin position="1"/>
        <end position="18"/>
    </location>
</feature>
<dbReference type="SMART" id="SM00236">
    <property type="entry name" value="fCBD"/>
    <property type="match status" value="1"/>
</dbReference>
<dbReference type="GO" id="GO:0052689">
    <property type="term" value="F:carboxylic ester hydrolase activity"/>
    <property type="evidence" value="ECO:0007669"/>
    <property type="project" value="UniProtKB-KW"/>
</dbReference>
<protein>
    <recommendedName>
        <fullName evidence="9">(4-O-methyl)-D-glucuronate--lignin esterase</fullName>
        <ecNumber evidence="9">3.1.1.117</ecNumber>
    </recommendedName>
</protein>
<sequence>MTLRNIFVALVLAAPALAQQSVWGQCGGIGWTGPTTCAAGTVCNYQNPYYSQCIPGSATTTPPPTTTPPTTTPTTTPPTTTSSSPTTTATPGTCPSIPASINLVSNSKLPDPFTFLNGTRVTSKADFACRQQEISQLFQRYELGTLPGKPQSVTGSFSGNTLTINVSDQGKSISFTVTISTPSSGTAPYPAIIAIGGLSIPTPSGVSVITFNNDDMAQQNDGSSRGKGKFYTLYGSNASASAMMAWAWGVSRVIDALETTPNIPKLDLTKLAVSGCSRNGKGALVVGAFEPRIALTIPQESGSGGAGCWRISDAMLKAGVNTQTASEIVGENVWFSTTFAQYANQVNVLPFDHHMLAALVAPRALLIIDNTGIDWLGPESVWGCMTTANKVWQAFGAVDHMGVSQVGNHAHCAFPSSEQGDLDAFINKFLKGQSTTTNFLKTDGANNLGFVSSSWVDWTTPTLT</sequence>
<feature type="region of interest" description="Disordered" evidence="10">
    <location>
        <begin position="60"/>
        <end position="93"/>
    </location>
</feature>
<reference evidence="13 14" key="1">
    <citation type="journal article" date="2018" name="Evol. Lett.">
        <title>Horizontal gene cluster transfer increased hallucinogenic mushroom diversity.</title>
        <authorList>
            <person name="Reynolds H.T."/>
            <person name="Vijayakumar V."/>
            <person name="Gluck-Thaler E."/>
            <person name="Korotkin H.B."/>
            <person name="Matheny P.B."/>
            <person name="Slot J.C."/>
        </authorList>
    </citation>
    <scope>NUCLEOTIDE SEQUENCE [LARGE SCALE GENOMIC DNA]</scope>
    <source>
        <strain evidence="13 14">SRW20</strain>
    </source>
</reference>
<evidence type="ECO:0000256" key="10">
    <source>
        <dbReference type="SAM" id="MobiDB-lite"/>
    </source>
</evidence>
<dbReference type="InterPro" id="IPR000254">
    <property type="entry name" value="CBD"/>
</dbReference>